<keyword evidence="7 8" id="KW-0788">Thiol protease</keyword>
<keyword evidence="6 8" id="KW-0378">Hydrolase</keyword>
<feature type="active site" description="Nucleophile" evidence="8">
    <location>
        <position position="114"/>
    </location>
</feature>
<evidence type="ECO:0000313" key="10">
    <source>
        <dbReference type="EMBL" id="KAG2224679.1"/>
    </source>
</evidence>
<evidence type="ECO:0000256" key="8">
    <source>
        <dbReference type="PROSITE-ProRule" id="PRU01393"/>
    </source>
</evidence>
<dbReference type="InterPro" id="IPR001578">
    <property type="entry name" value="Peptidase_C12_UCH"/>
</dbReference>
<feature type="site" description="Transition state stabilizer" evidence="8">
    <location>
        <position position="108"/>
    </location>
</feature>
<comment type="catalytic activity">
    <reaction evidence="1 8">
        <text>Thiol-dependent hydrolysis of ester, thioester, amide, peptide and isopeptide bonds formed by the C-terminal Gly of ubiquitin (a 76-residue protein attached to proteins as an intracellular targeting signal).</text>
        <dbReference type="EC" id="3.4.19.12"/>
    </reaction>
</comment>
<feature type="site" description="Important for enzyme activity" evidence="8">
    <location>
        <position position="202"/>
    </location>
</feature>
<feature type="active site" description="Proton donor" evidence="8">
    <location>
        <position position="187"/>
    </location>
</feature>
<proteinExistence type="inferred from homology"/>
<dbReference type="FunFam" id="3.40.532.10:FF:000006">
    <property type="entry name" value="Ubiquitin carboxyl-terminal hydrolase"/>
    <property type="match status" value="1"/>
</dbReference>
<dbReference type="PANTHER" id="PTHR10589">
    <property type="entry name" value="UBIQUITIN CARBOXYL-TERMINAL HYDROLASE"/>
    <property type="match status" value="1"/>
</dbReference>
<dbReference type="Gene3D" id="3.40.532.10">
    <property type="entry name" value="Peptidase C12, ubiquitin carboxyl-terminal hydrolase"/>
    <property type="match status" value="1"/>
</dbReference>
<dbReference type="GO" id="GO:0005737">
    <property type="term" value="C:cytoplasm"/>
    <property type="evidence" value="ECO:0007669"/>
    <property type="project" value="TreeGrafter"/>
</dbReference>
<comment type="similarity">
    <text evidence="2 8">Belongs to the peptidase C12 family.</text>
</comment>
<dbReference type="CDD" id="cd09616">
    <property type="entry name" value="Peptidase_C12_UCH_L1_L3"/>
    <property type="match status" value="1"/>
</dbReference>
<dbReference type="InterPro" id="IPR057254">
    <property type="entry name" value="UCH_AS"/>
</dbReference>
<evidence type="ECO:0000256" key="1">
    <source>
        <dbReference type="ARBA" id="ARBA00000707"/>
    </source>
</evidence>
<dbReference type="EMBL" id="JAEPRB010000039">
    <property type="protein sequence ID" value="KAG2224679.1"/>
    <property type="molecule type" value="Genomic_DNA"/>
</dbReference>
<keyword evidence="4 8" id="KW-0645">Protease</keyword>
<evidence type="ECO:0000256" key="3">
    <source>
        <dbReference type="ARBA" id="ARBA00012759"/>
    </source>
</evidence>
<dbReference type="GO" id="GO:0006511">
    <property type="term" value="P:ubiquitin-dependent protein catabolic process"/>
    <property type="evidence" value="ECO:0007669"/>
    <property type="project" value="UniProtKB-UniRule"/>
</dbReference>
<dbReference type="AlphaFoldDB" id="A0A8H7VRT0"/>
<sequence length="247" mass="28518">MQNQPETTNKKSRISWIPLEGNPDVWNKLPSYYLVQLIHDNGVDPTWSFHDIYGFDPELLDLIPRPVTAIIFEFPTMTENDTKFRKEQEKRILEQGQIVSHNVIYFKQTIYNACGMMALIHALANNKHLLTHDTGVFREIIDKAEHSTVNERIDLLEKNERLAFIHEKAGKEGQTKAPEPESLVEDHYTCFTKIDGDLYELDGDKSFPINHGPCEDLVECAAKIMRETMKREPEKNNYSAMALSKQI</sequence>
<dbReference type="SUPFAM" id="SSF54001">
    <property type="entry name" value="Cysteine proteinases"/>
    <property type="match status" value="1"/>
</dbReference>
<dbReference type="GO" id="GO:0016579">
    <property type="term" value="P:protein deubiquitination"/>
    <property type="evidence" value="ECO:0007669"/>
    <property type="project" value="TreeGrafter"/>
</dbReference>
<dbReference type="OrthoDB" id="427186at2759"/>
<reference evidence="10 11" key="1">
    <citation type="submission" date="2020-12" db="EMBL/GenBank/DDBJ databases">
        <title>Metabolic potential, ecology and presence of endohyphal bacteria is reflected in genomic diversity of Mucoromycotina.</title>
        <authorList>
            <person name="Muszewska A."/>
            <person name="Okrasinska A."/>
            <person name="Steczkiewicz K."/>
            <person name="Drgas O."/>
            <person name="Orlowska M."/>
            <person name="Perlinska-Lenart U."/>
            <person name="Aleksandrzak-Piekarczyk T."/>
            <person name="Szatraj K."/>
            <person name="Zielenkiewicz U."/>
            <person name="Pilsyk S."/>
            <person name="Malc E."/>
            <person name="Mieczkowski P."/>
            <person name="Kruszewska J.S."/>
            <person name="Biernat P."/>
            <person name="Pawlowska J."/>
        </authorList>
    </citation>
    <scope>NUCLEOTIDE SEQUENCE [LARGE SCALE GENOMIC DNA]</scope>
    <source>
        <strain evidence="10 11">CBS 142.35</strain>
    </source>
</reference>
<dbReference type="EC" id="3.4.19.12" evidence="3 8"/>
<accession>A0A8H7VRT0</accession>
<keyword evidence="5 8" id="KW-0833">Ubl conjugation pathway</keyword>
<dbReference type="InterPro" id="IPR038765">
    <property type="entry name" value="Papain-like_cys_pep_sf"/>
</dbReference>
<evidence type="ECO:0000313" key="11">
    <source>
        <dbReference type="Proteomes" id="UP000646827"/>
    </source>
</evidence>
<comment type="caution">
    <text evidence="10">The sequence shown here is derived from an EMBL/GenBank/DDBJ whole genome shotgun (WGS) entry which is preliminary data.</text>
</comment>
<evidence type="ECO:0000256" key="7">
    <source>
        <dbReference type="ARBA" id="ARBA00022807"/>
    </source>
</evidence>
<evidence type="ECO:0000256" key="4">
    <source>
        <dbReference type="ARBA" id="ARBA00022670"/>
    </source>
</evidence>
<feature type="domain" description="UCH catalytic" evidence="9">
    <location>
        <begin position="15"/>
        <end position="245"/>
    </location>
</feature>
<evidence type="ECO:0000256" key="6">
    <source>
        <dbReference type="ARBA" id="ARBA00022801"/>
    </source>
</evidence>
<dbReference type="Pfam" id="PF01088">
    <property type="entry name" value="Peptidase_C12"/>
    <property type="match status" value="1"/>
</dbReference>
<organism evidence="10 11">
    <name type="scientific">Circinella minor</name>
    <dbReference type="NCBI Taxonomy" id="1195481"/>
    <lineage>
        <taxon>Eukaryota</taxon>
        <taxon>Fungi</taxon>
        <taxon>Fungi incertae sedis</taxon>
        <taxon>Mucoromycota</taxon>
        <taxon>Mucoromycotina</taxon>
        <taxon>Mucoromycetes</taxon>
        <taxon>Mucorales</taxon>
        <taxon>Lichtheimiaceae</taxon>
        <taxon>Circinella</taxon>
    </lineage>
</organism>
<evidence type="ECO:0000256" key="2">
    <source>
        <dbReference type="ARBA" id="ARBA00009326"/>
    </source>
</evidence>
<dbReference type="PROSITE" id="PS52048">
    <property type="entry name" value="UCH_DOMAIN"/>
    <property type="match status" value="1"/>
</dbReference>
<name>A0A8H7VRT0_9FUNG</name>
<evidence type="ECO:0000256" key="5">
    <source>
        <dbReference type="ARBA" id="ARBA00022786"/>
    </source>
</evidence>
<dbReference type="GO" id="GO:0004843">
    <property type="term" value="F:cysteine-type deubiquitinase activity"/>
    <property type="evidence" value="ECO:0007669"/>
    <property type="project" value="UniProtKB-UniRule"/>
</dbReference>
<keyword evidence="11" id="KW-1185">Reference proteome</keyword>
<dbReference type="PROSITE" id="PS00140">
    <property type="entry name" value="UCH_1"/>
    <property type="match status" value="1"/>
</dbReference>
<dbReference type="InterPro" id="IPR036959">
    <property type="entry name" value="Peptidase_C12_UCH_sf"/>
</dbReference>
<dbReference type="Proteomes" id="UP000646827">
    <property type="component" value="Unassembled WGS sequence"/>
</dbReference>
<dbReference type="PANTHER" id="PTHR10589:SF17">
    <property type="entry name" value="UBIQUITIN CARBOXYL-TERMINAL HYDROLASE"/>
    <property type="match status" value="1"/>
</dbReference>
<evidence type="ECO:0000259" key="9">
    <source>
        <dbReference type="PROSITE" id="PS52048"/>
    </source>
</evidence>
<gene>
    <name evidence="10" type="ORF">INT45_007924</name>
</gene>
<protein>
    <recommendedName>
        <fullName evidence="3 8">ubiquitinyl hydrolase 1</fullName>
        <ecNumber evidence="3 8">3.4.19.12</ecNumber>
    </recommendedName>
</protein>